<feature type="transmembrane region" description="Helical" evidence="9">
    <location>
        <begin position="186"/>
        <end position="210"/>
    </location>
</feature>
<feature type="transmembrane region" description="Helical" evidence="9">
    <location>
        <begin position="346"/>
        <end position="377"/>
    </location>
</feature>
<dbReference type="EMBL" id="JGZB01000004">
    <property type="protein sequence ID" value="KFI68414.1"/>
    <property type="molecule type" value="Genomic_DNA"/>
</dbReference>
<feature type="compositionally biased region" description="Low complexity" evidence="8">
    <location>
        <begin position="462"/>
        <end position="479"/>
    </location>
</feature>
<keyword evidence="3" id="KW-0813">Transport</keyword>
<evidence type="ECO:0000256" key="1">
    <source>
        <dbReference type="ARBA" id="ARBA00004651"/>
    </source>
</evidence>
<dbReference type="InterPro" id="IPR002549">
    <property type="entry name" value="AI-2E-like"/>
</dbReference>
<dbReference type="PANTHER" id="PTHR21716">
    <property type="entry name" value="TRANSMEMBRANE PROTEIN"/>
    <property type="match status" value="1"/>
</dbReference>
<keyword evidence="4" id="KW-1003">Cell membrane</keyword>
<evidence type="ECO:0000256" key="4">
    <source>
        <dbReference type="ARBA" id="ARBA00022475"/>
    </source>
</evidence>
<evidence type="ECO:0000313" key="10">
    <source>
        <dbReference type="EMBL" id="KFI68414.1"/>
    </source>
</evidence>
<dbReference type="STRING" id="1692.BMAGN_0375"/>
<evidence type="ECO:0000313" key="11">
    <source>
        <dbReference type="Proteomes" id="UP000029052"/>
    </source>
</evidence>
<feature type="region of interest" description="Disordered" evidence="8">
    <location>
        <begin position="446"/>
        <end position="509"/>
    </location>
</feature>
<feature type="transmembrane region" description="Helical" evidence="9">
    <location>
        <begin position="253"/>
        <end position="271"/>
    </location>
</feature>
<feature type="transmembrane region" description="Helical" evidence="9">
    <location>
        <begin position="106"/>
        <end position="131"/>
    </location>
</feature>
<dbReference type="AlphaFoldDB" id="A0A087BBL4"/>
<name>A0A087BBL4_9BIFI</name>
<sequence>MVVNRYNNHMGSRNTSNAIEKEEKANSQKLDLASIFPAKGDPRRPPEWFSRALLYTAIGVFVAWFAYSSWGKISYIVLDIVIALFVSLAVEPVVEMLIRHGWKRGIAAVTCLVGLIIIILVLLFLFGNMFVNQLISMVSGLPDLYRDIAATLQSSFHVQLPQISDLSSEIMKNIKTSWVTDFAGQAVSTTVSVAGGLIDLVTALMVAFYISVAGPKLRRSLCQWMAPTTQRKFILGWSIVQDQISGFLFSRSILAALSATFMSVFLIVIKVPYWLPLALFCGLVSQFVPTIGTYIGGALPVLFAWGDRGIWYAVGVVVFITCYQQIENFIFAPKVSQRTMDLNPCVAFLAVLVFGSIFGALGAFLALPITASLQVLFKVYTKRYELIDVPLMNDPVPTKKSNLVQGAEALTGQMAKHMPPRAAKGSSSKVTFDDRIRALQRAAYDLPNDSKSAGESQNMEDAATVAIPKKKAAAAQTTTGLQGLQDNPPAAAPRRGQHGRGRVSSKLGQ</sequence>
<protein>
    <submittedName>
        <fullName evidence="10">Putative permease associated with a heme uptake transporter</fullName>
    </submittedName>
</protein>
<dbReference type="GO" id="GO:0005886">
    <property type="term" value="C:plasma membrane"/>
    <property type="evidence" value="ECO:0007669"/>
    <property type="project" value="UniProtKB-SubCell"/>
</dbReference>
<evidence type="ECO:0000256" key="2">
    <source>
        <dbReference type="ARBA" id="ARBA00009773"/>
    </source>
</evidence>
<keyword evidence="6 9" id="KW-1133">Transmembrane helix</keyword>
<feature type="transmembrane region" description="Helical" evidence="9">
    <location>
        <begin position="73"/>
        <end position="94"/>
    </location>
</feature>
<accession>A0A087BBL4</accession>
<keyword evidence="11" id="KW-1185">Reference proteome</keyword>
<comment type="similarity">
    <text evidence="2">Belongs to the autoinducer-2 exporter (AI-2E) (TC 2.A.86) family.</text>
</comment>
<organism evidence="10 11">
    <name type="scientific">Bifidobacterium magnum</name>
    <dbReference type="NCBI Taxonomy" id="1692"/>
    <lineage>
        <taxon>Bacteria</taxon>
        <taxon>Bacillati</taxon>
        <taxon>Actinomycetota</taxon>
        <taxon>Actinomycetes</taxon>
        <taxon>Bifidobacteriales</taxon>
        <taxon>Bifidobacteriaceae</taxon>
        <taxon>Bifidobacterium</taxon>
    </lineage>
</organism>
<dbReference type="Proteomes" id="UP000029052">
    <property type="component" value="Unassembled WGS sequence"/>
</dbReference>
<comment type="caution">
    <text evidence="10">The sequence shown here is derived from an EMBL/GenBank/DDBJ whole genome shotgun (WGS) entry which is preliminary data.</text>
</comment>
<evidence type="ECO:0000256" key="8">
    <source>
        <dbReference type="SAM" id="MobiDB-lite"/>
    </source>
</evidence>
<evidence type="ECO:0000256" key="5">
    <source>
        <dbReference type="ARBA" id="ARBA00022692"/>
    </source>
</evidence>
<feature type="transmembrane region" description="Helical" evidence="9">
    <location>
        <begin position="48"/>
        <end position="67"/>
    </location>
</feature>
<dbReference type="eggNOG" id="COG0628">
    <property type="taxonomic scope" value="Bacteria"/>
</dbReference>
<dbReference type="PANTHER" id="PTHR21716:SF53">
    <property type="entry name" value="PERMEASE PERM-RELATED"/>
    <property type="match status" value="1"/>
</dbReference>
<feature type="transmembrane region" description="Helical" evidence="9">
    <location>
        <begin position="277"/>
        <end position="302"/>
    </location>
</feature>
<gene>
    <name evidence="10" type="ORF">BMAGN_0375</name>
</gene>
<evidence type="ECO:0000256" key="7">
    <source>
        <dbReference type="ARBA" id="ARBA00023136"/>
    </source>
</evidence>
<evidence type="ECO:0000256" key="9">
    <source>
        <dbReference type="SAM" id="Phobius"/>
    </source>
</evidence>
<keyword evidence="5 9" id="KW-0812">Transmembrane</keyword>
<comment type="subcellular location">
    <subcellularLocation>
        <location evidence="1">Cell membrane</location>
        <topology evidence="1">Multi-pass membrane protein</topology>
    </subcellularLocation>
</comment>
<reference evidence="10 11" key="1">
    <citation type="submission" date="2014-03" db="EMBL/GenBank/DDBJ databases">
        <title>Genomics of Bifidobacteria.</title>
        <authorList>
            <person name="Ventura M."/>
            <person name="Milani C."/>
            <person name="Lugli G.A."/>
        </authorList>
    </citation>
    <scope>NUCLEOTIDE SEQUENCE [LARGE SCALE GENOMIC DNA]</scope>
    <source>
        <strain evidence="10 11">LMG 11591</strain>
    </source>
</reference>
<proteinExistence type="inferred from homology"/>
<dbReference type="Pfam" id="PF01594">
    <property type="entry name" value="AI-2E_transport"/>
    <property type="match status" value="1"/>
</dbReference>
<evidence type="ECO:0000256" key="6">
    <source>
        <dbReference type="ARBA" id="ARBA00022989"/>
    </source>
</evidence>
<evidence type="ECO:0000256" key="3">
    <source>
        <dbReference type="ARBA" id="ARBA00022448"/>
    </source>
</evidence>
<keyword evidence="7 9" id="KW-0472">Membrane</keyword>
<feature type="transmembrane region" description="Helical" evidence="9">
    <location>
        <begin position="309"/>
        <end position="326"/>
    </location>
</feature>
<dbReference type="GO" id="GO:0055085">
    <property type="term" value="P:transmembrane transport"/>
    <property type="evidence" value="ECO:0007669"/>
    <property type="project" value="TreeGrafter"/>
</dbReference>
<feature type="compositionally biased region" description="Polar residues" evidence="8">
    <location>
        <begin position="449"/>
        <end position="459"/>
    </location>
</feature>